<evidence type="ECO:0000256" key="2">
    <source>
        <dbReference type="ARBA" id="ARBA00012513"/>
    </source>
</evidence>
<evidence type="ECO:0000256" key="6">
    <source>
        <dbReference type="ARBA" id="ARBA00022777"/>
    </source>
</evidence>
<comment type="catalytic activity">
    <reaction evidence="10">
        <text>L-seryl-[protein] + ATP = O-phospho-L-seryl-[protein] + ADP + H(+)</text>
        <dbReference type="Rhea" id="RHEA:17989"/>
        <dbReference type="Rhea" id="RHEA-COMP:9863"/>
        <dbReference type="Rhea" id="RHEA-COMP:11604"/>
        <dbReference type="ChEBI" id="CHEBI:15378"/>
        <dbReference type="ChEBI" id="CHEBI:29999"/>
        <dbReference type="ChEBI" id="CHEBI:30616"/>
        <dbReference type="ChEBI" id="CHEBI:83421"/>
        <dbReference type="ChEBI" id="CHEBI:456216"/>
        <dbReference type="EC" id="2.7.11.1"/>
    </reaction>
</comment>
<feature type="compositionally biased region" description="Low complexity" evidence="13">
    <location>
        <begin position="999"/>
        <end position="1009"/>
    </location>
</feature>
<protein>
    <recommendedName>
        <fullName evidence="2">non-specific serine/threonine protein kinase</fullName>
        <ecNumber evidence="2">2.7.11.1</ecNumber>
    </recommendedName>
</protein>
<dbReference type="PROSITE" id="PS00107">
    <property type="entry name" value="PROTEIN_KINASE_ATP"/>
    <property type="match status" value="1"/>
</dbReference>
<dbReference type="Proteomes" id="UP000579812">
    <property type="component" value="Unassembled WGS sequence"/>
</dbReference>
<accession>A0A7J6CIM1</accession>
<dbReference type="SMART" id="SM00220">
    <property type="entry name" value="S_TKc"/>
    <property type="match status" value="1"/>
</dbReference>
<name>A0A7J6CIM1_9TELE</name>
<feature type="region of interest" description="Disordered" evidence="13">
    <location>
        <begin position="898"/>
        <end position="1091"/>
    </location>
</feature>
<feature type="compositionally biased region" description="Basic and acidic residues" evidence="13">
    <location>
        <begin position="968"/>
        <end position="983"/>
    </location>
</feature>
<feature type="region of interest" description="Disordered" evidence="13">
    <location>
        <begin position="551"/>
        <end position="578"/>
    </location>
</feature>
<keyword evidence="16" id="KW-1185">Reference proteome</keyword>
<dbReference type="GO" id="GO:0005737">
    <property type="term" value="C:cytoplasm"/>
    <property type="evidence" value="ECO:0007669"/>
    <property type="project" value="TreeGrafter"/>
</dbReference>
<evidence type="ECO:0000256" key="4">
    <source>
        <dbReference type="ARBA" id="ARBA00022679"/>
    </source>
</evidence>
<organism evidence="15 16">
    <name type="scientific">Onychostoma macrolepis</name>
    <dbReference type="NCBI Taxonomy" id="369639"/>
    <lineage>
        <taxon>Eukaryota</taxon>
        <taxon>Metazoa</taxon>
        <taxon>Chordata</taxon>
        <taxon>Craniata</taxon>
        <taxon>Vertebrata</taxon>
        <taxon>Euteleostomi</taxon>
        <taxon>Actinopterygii</taxon>
        <taxon>Neopterygii</taxon>
        <taxon>Teleostei</taxon>
        <taxon>Ostariophysi</taxon>
        <taxon>Cypriniformes</taxon>
        <taxon>Cyprinidae</taxon>
        <taxon>Acrossocheilinae</taxon>
        <taxon>Onychostoma</taxon>
    </lineage>
</organism>
<feature type="compositionally biased region" description="Basic and acidic residues" evidence="13">
    <location>
        <begin position="558"/>
        <end position="567"/>
    </location>
</feature>
<dbReference type="EC" id="2.7.11.1" evidence="2"/>
<keyword evidence="6" id="KW-0418">Kinase</keyword>
<keyword evidence="5 11" id="KW-0547">Nucleotide-binding</keyword>
<evidence type="ECO:0000313" key="15">
    <source>
        <dbReference type="EMBL" id="KAF4107011.1"/>
    </source>
</evidence>
<evidence type="ECO:0000256" key="11">
    <source>
        <dbReference type="PROSITE-ProRule" id="PRU10141"/>
    </source>
</evidence>
<feature type="compositionally biased region" description="Pro residues" evidence="13">
    <location>
        <begin position="1010"/>
        <end position="1027"/>
    </location>
</feature>
<dbReference type="InterPro" id="IPR017441">
    <property type="entry name" value="Protein_kinase_ATP_BS"/>
</dbReference>
<feature type="compositionally biased region" description="Low complexity" evidence="13">
    <location>
        <begin position="912"/>
        <end position="948"/>
    </location>
</feature>
<dbReference type="Gene3D" id="1.10.510.10">
    <property type="entry name" value="Transferase(Phosphotransferase) domain 1"/>
    <property type="match status" value="1"/>
</dbReference>
<feature type="domain" description="Protein kinase" evidence="14">
    <location>
        <begin position="28"/>
        <end position="281"/>
    </location>
</feature>
<reference evidence="15 16" key="1">
    <citation type="submission" date="2020-04" db="EMBL/GenBank/DDBJ databases">
        <title>Chromosome-level genome assembly of a cyprinid fish Onychostoma macrolepis by integration of Nanopore Sequencing, Bionano and Hi-C technology.</title>
        <authorList>
            <person name="Wang D."/>
        </authorList>
    </citation>
    <scope>NUCLEOTIDE SEQUENCE [LARGE SCALE GENOMIC DNA]</scope>
    <source>
        <strain evidence="15">SWU-2019</strain>
        <tissue evidence="15">Muscle</tissue>
    </source>
</reference>
<dbReference type="InterPro" id="IPR051234">
    <property type="entry name" value="TAO_STE20_kinase"/>
</dbReference>
<feature type="compositionally biased region" description="Polar residues" evidence="13">
    <location>
        <begin position="1073"/>
        <end position="1091"/>
    </location>
</feature>
<dbReference type="PROSITE" id="PS50011">
    <property type="entry name" value="PROTEIN_KINASE_DOM"/>
    <property type="match status" value="1"/>
</dbReference>
<evidence type="ECO:0000256" key="9">
    <source>
        <dbReference type="ARBA" id="ARBA00047899"/>
    </source>
</evidence>
<evidence type="ECO:0000313" key="16">
    <source>
        <dbReference type="Proteomes" id="UP000579812"/>
    </source>
</evidence>
<comment type="similarity">
    <text evidence="1">Belongs to the protein kinase superfamily. STE Ser/Thr protein kinase family. STE20 subfamily.</text>
</comment>
<dbReference type="SUPFAM" id="SSF56112">
    <property type="entry name" value="Protein kinase-like (PK-like)"/>
    <property type="match status" value="1"/>
</dbReference>
<keyword evidence="3" id="KW-0723">Serine/threonine-protein kinase</keyword>
<feature type="compositionally biased region" description="Low complexity" evidence="13">
    <location>
        <begin position="347"/>
        <end position="370"/>
    </location>
</feature>
<evidence type="ECO:0000256" key="8">
    <source>
        <dbReference type="ARBA" id="ARBA00023054"/>
    </source>
</evidence>
<evidence type="ECO:0000256" key="13">
    <source>
        <dbReference type="SAM" id="MobiDB-lite"/>
    </source>
</evidence>
<dbReference type="EMBL" id="JAAMOB010000012">
    <property type="protein sequence ID" value="KAF4107011.1"/>
    <property type="molecule type" value="Genomic_DNA"/>
</dbReference>
<dbReference type="FunFam" id="1.10.510.10:FF:000030">
    <property type="entry name" value="Serine/threonine-protein kinase TAO2, putative"/>
    <property type="match status" value="1"/>
</dbReference>
<dbReference type="GO" id="GO:0005524">
    <property type="term" value="F:ATP binding"/>
    <property type="evidence" value="ECO:0007669"/>
    <property type="project" value="UniProtKB-UniRule"/>
</dbReference>
<proteinExistence type="inferred from homology"/>
<evidence type="ECO:0000256" key="3">
    <source>
        <dbReference type="ARBA" id="ARBA00022527"/>
    </source>
</evidence>
<evidence type="ECO:0000256" key="12">
    <source>
        <dbReference type="SAM" id="Coils"/>
    </source>
</evidence>
<dbReference type="InterPro" id="IPR011009">
    <property type="entry name" value="Kinase-like_dom_sf"/>
</dbReference>
<evidence type="ECO:0000256" key="7">
    <source>
        <dbReference type="ARBA" id="ARBA00022840"/>
    </source>
</evidence>
<dbReference type="InterPro" id="IPR008271">
    <property type="entry name" value="Ser/Thr_kinase_AS"/>
</dbReference>
<feature type="compositionally biased region" description="Gly residues" evidence="13">
    <location>
        <begin position="1057"/>
        <end position="1069"/>
    </location>
</feature>
<feature type="compositionally biased region" description="Basic residues" evidence="13">
    <location>
        <begin position="949"/>
        <end position="961"/>
    </location>
</feature>
<feature type="binding site" evidence="11">
    <location>
        <position position="58"/>
    </location>
    <ligand>
        <name>ATP</name>
        <dbReference type="ChEBI" id="CHEBI:30616"/>
    </ligand>
</feature>
<dbReference type="OrthoDB" id="10016527at2759"/>
<dbReference type="PROSITE" id="PS00108">
    <property type="entry name" value="PROTEIN_KINASE_ST"/>
    <property type="match status" value="1"/>
</dbReference>
<dbReference type="FunFam" id="3.30.200.20:FF:000029">
    <property type="entry name" value="Serine/threonine-protein kinase TAO2, putative"/>
    <property type="match status" value="1"/>
</dbReference>
<dbReference type="PANTHER" id="PTHR47167">
    <property type="entry name" value="SERINE/THREONINE-PROTEIN KINASE TAO1-LIKE PROTEIN"/>
    <property type="match status" value="1"/>
</dbReference>
<comment type="catalytic activity">
    <reaction evidence="9">
        <text>L-threonyl-[protein] + ATP = O-phospho-L-threonyl-[protein] + ADP + H(+)</text>
        <dbReference type="Rhea" id="RHEA:46608"/>
        <dbReference type="Rhea" id="RHEA-COMP:11060"/>
        <dbReference type="Rhea" id="RHEA-COMP:11605"/>
        <dbReference type="ChEBI" id="CHEBI:15378"/>
        <dbReference type="ChEBI" id="CHEBI:30013"/>
        <dbReference type="ChEBI" id="CHEBI:30616"/>
        <dbReference type="ChEBI" id="CHEBI:61977"/>
        <dbReference type="ChEBI" id="CHEBI:456216"/>
        <dbReference type="EC" id="2.7.11.1"/>
    </reaction>
</comment>
<keyword evidence="8 12" id="KW-0175">Coiled coil</keyword>
<dbReference type="PANTHER" id="PTHR47167:SF6">
    <property type="entry name" value="SERINE_THREONINE-PROTEIN KINASE TAO2"/>
    <property type="match status" value="1"/>
</dbReference>
<dbReference type="Pfam" id="PF00069">
    <property type="entry name" value="Pkinase"/>
    <property type="match status" value="1"/>
</dbReference>
<evidence type="ECO:0000256" key="1">
    <source>
        <dbReference type="ARBA" id="ARBA00008874"/>
    </source>
</evidence>
<dbReference type="InterPro" id="IPR000719">
    <property type="entry name" value="Prot_kinase_dom"/>
</dbReference>
<gene>
    <name evidence="15" type="ORF">G5714_013001</name>
</gene>
<sequence length="1091" mass="124590">MPSSARAGSLKDPEVAELFYKEDPEKLFTDLREIGHGSFGAVYFAHDIRTNEVVAIKKMSYSGKQSNEKWQDIIKEVKFLQKLRHPNTVEYRGCYLREHTAWLVMEYCLGSASDLLEVHKKPLQEVEIAAITHGALQGLVYLHSHNMIHRDVKAGNILLTEPGQVKLGDFGSASIVAPANSFVGTPYWMAPEVILAMDEGQYDGKVDVWSLGITCIELAERKPPLFNMNAMSALYHIAQNESPVLQSNHWSDYFRNFVDSCLQKIAQDRPTSDVLLKHHFLCRERPVTVVMDLIARTKDAVRELDNLQYRKMKKILFQETHNGPATEGTEEEEDVEQYMLRTGTVNSMESSHSLPSMSISASSQSSSVNSLADGSDDSGEMAMMQEGEHTVTSNSSVLHKPLNHDNIYDDPYQPEVDSQQQGPSGGRRRRGRDHFATIRTASLVTRQIQEHEQGSALREQMSRYKRMRRQHQKQLMALENKLKAEMDEHQLRLDKELETQRNSFSSEADKLGKKHQVFLEKESKGAVTEEKKFQQHILGQQKKELSSLLESQKRQYRQRKEQLKEELSENQSTPKREKQEWLVQQKECLQQLQAEEEAGLLRRQRQYYELQGRQYKRKMLLSRHNLEQDLLREDLNKKQTLKDLECAMLLRHHESTQELEFRQLGLVQHTRADLIRTQHQTELTNQMEYNKRREQELRQKHAVEVRQQPKSLRSKELQIKRQFQDTCKIQTRQYKALRNHLLENTPKSDHKAVLKRLKDEQTRKLAILAEQYDHSINDMLSTQALRLDETQEAEYQALRMQLQQELELLNAYQSKIKMHTDTQHEREVKELEQRVSIRRALLEQRIEEEMLALQNERSERIRSLLERQASEIEAFDSESLRLGFSSLALTGIPSEAHPKQGYHWSHGGPPVSRRGPSRADSSSSSHLLGPLHHSSRSSSSSSSSSSASHHSRHQLPQHYHHQSTPQLYREREREREKEREKEWGGAAAHPHLFSHHLPSRSSSQSLALLPPAPPPAPPPVSSGPPAPQGVYGGGLVVRGPGLMALRNSPQPLRRTASGGGPGGAGGGADGVLSRSTSVTSHISNGSHLSYS</sequence>
<keyword evidence="4" id="KW-0808">Transferase</keyword>
<evidence type="ECO:0000256" key="10">
    <source>
        <dbReference type="ARBA" id="ARBA00048679"/>
    </source>
</evidence>
<feature type="coiled-coil region" evidence="12">
    <location>
        <begin position="461"/>
        <end position="499"/>
    </location>
</feature>
<evidence type="ECO:0000259" key="14">
    <source>
        <dbReference type="PROSITE" id="PS50011"/>
    </source>
</evidence>
<keyword evidence="7 11" id="KW-0067">ATP-binding</keyword>
<evidence type="ECO:0000256" key="5">
    <source>
        <dbReference type="ARBA" id="ARBA00022741"/>
    </source>
</evidence>
<dbReference type="GO" id="GO:0004674">
    <property type="term" value="F:protein serine/threonine kinase activity"/>
    <property type="evidence" value="ECO:0007669"/>
    <property type="project" value="UniProtKB-KW"/>
</dbReference>
<feature type="region of interest" description="Disordered" evidence="13">
    <location>
        <begin position="346"/>
        <end position="432"/>
    </location>
</feature>
<dbReference type="AlphaFoldDB" id="A0A7J6CIM1"/>
<dbReference type="Gene3D" id="3.30.200.20">
    <property type="entry name" value="Phosphorylase Kinase, domain 1"/>
    <property type="match status" value="1"/>
</dbReference>
<comment type="caution">
    <text evidence="15">The sequence shown here is derived from an EMBL/GenBank/DDBJ whole genome shotgun (WGS) entry which is preliminary data.</text>
</comment>